<dbReference type="RefSeq" id="WP_271013083.1">
    <property type="nucleotide sequence ID" value="NZ_JAQIFT010000061.1"/>
</dbReference>
<protein>
    <recommendedName>
        <fullName evidence="2">non-specific protein-tyrosine kinase</fullName>
        <ecNumber evidence="2">2.7.10.2</ecNumber>
    </recommendedName>
</protein>
<sequence length="254" mass="28096">MRTFFSRKKKSETAVSPEQEKELILNDTASFHVKEAYKATRTNTMFSIADKGCKKIVVTSSFPGEGKSTTCLNLAITFAQTGSKVLVVDADLRKPTVHRKLDVQNTKGLAHLLGHFNEIDEVIVPSKFENLDVITSGHIPPNPAELLASDTMGTILDKLGEKYDYIFIDTPPLNVVTDATVLSKAVSGTVLVVRQGVTHHRDMQDALGKLEFANAKVLGMILHGVKENQKGYYGKYGKYSRYGYSQDAYATYEQ</sequence>
<keyword evidence="5 10" id="KW-0418">Kinase</keyword>
<comment type="catalytic activity">
    <reaction evidence="8">
        <text>L-tyrosyl-[protein] + ATP = O-phospho-L-tyrosyl-[protein] + ADP + H(+)</text>
        <dbReference type="Rhea" id="RHEA:10596"/>
        <dbReference type="Rhea" id="RHEA-COMP:10136"/>
        <dbReference type="Rhea" id="RHEA-COMP:20101"/>
        <dbReference type="ChEBI" id="CHEBI:15378"/>
        <dbReference type="ChEBI" id="CHEBI:30616"/>
        <dbReference type="ChEBI" id="CHEBI:46858"/>
        <dbReference type="ChEBI" id="CHEBI:61978"/>
        <dbReference type="ChEBI" id="CHEBI:456216"/>
        <dbReference type="EC" id="2.7.10.2"/>
    </reaction>
</comment>
<dbReference type="GO" id="GO:0005524">
    <property type="term" value="F:ATP binding"/>
    <property type="evidence" value="ECO:0007669"/>
    <property type="project" value="UniProtKB-KW"/>
</dbReference>
<evidence type="ECO:0000256" key="1">
    <source>
        <dbReference type="ARBA" id="ARBA00007316"/>
    </source>
</evidence>
<dbReference type="CDD" id="cd05387">
    <property type="entry name" value="BY-kinase"/>
    <property type="match status" value="1"/>
</dbReference>
<evidence type="ECO:0000256" key="5">
    <source>
        <dbReference type="ARBA" id="ARBA00022777"/>
    </source>
</evidence>
<evidence type="ECO:0000256" key="8">
    <source>
        <dbReference type="ARBA" id="ARBA00051245"/>
    </source>
</evidence>
<evidence type="ECO:0000256" key="2">
    <source>
        <dbReference type="ARBA" id="ARBA00011903"/>
    </source>
</evidence>
<evidence type="ECO:0000256" key="4">
    <source>
        <dbReference type="ARBA" id="ARBA00022741"/>
    </source>
</evidence>
<gene>
    <name evidence="10" type="ORF">PBV87_17100</name>
</gene>
<dbReference type="EMBL" id="JAQIFT010000061">
    <property type="protein sequence ID" value="MDA3733197.1"/>
    <property type="molecule type" value="Genomic_DNA"/>
</dbReference>
<keyword evidence="6" id="KW-0067">ATP-binding</keyword>
<evidence type="ECO:0000259" key="9">
    <source>
        <dbReference type="Pfam" id="PF13614"/>
    </source>
</evidence>
<dbReference type="EC" id="2.7.10.2" evidence="2"/>
<dbReference type="Proteomes" id="UP001169242">
    <property type="component" value="Unassembled WGS sequence"/>
</dbReference>
<dbReference type="PANTHER" id="PTHR32309:SF13">
    <property type="entry name" value="FERRIC ENTEROBACTIN TRANSPORT PROTEIN FEPE"/>
    <property type="match status" value="1"/>
</dbReference>
<dbReference type="GO" id="GO:0004715">
    <property type="term" value="F:non-membrane spanning protein tyrosine kinase activity"/>
    <property type="evidence" value="ECO:0007669"/>
    <property type="project" value="UniProtKB-EC"/>
</dbReference>
<keyword evidence="7" id="KW-0829">Tyrosine-protein kinase</keyword>
<evidence type="ECO:0000313" key="10">
    <source>
        <dbReference type="EMBL" id="MDA3733197.1"/>
    </source>
</evidence>
<keyword evidence="3" id="KW-0808">Transferase</keyword>
<dbReference type="Gene3D" id="3.40.50.300">
    <property type="entry name" value="P-loop containing nucleotide triphosphate hydrolases"/>
    <property type="match status" value="1"/>
</dbReference>
<dbReference type="Pfam" id="PF13614">
    <property type="entry name" value="AAA_31"/>
    <property type="match status" value="1"/>
</dbReference>
<name>A0AA42DR09_9FIRM</name>
<dbReference type="InterPro" id="IPR005702">
    <property type="entry name" value="Wzc-like_C"/>
</dbReference>
<comment type="similarity">
    <text evidence="1">Belongs to the CpsD/CapB family.</text>
</comment>
<accession>A0AA42DR09</accession>
<dbReference type="SUPFAM" id="SSF52540">
    <property type="entry name" value="P-loop containing nucleoside triphosphate hydrolases"/>
    <property type="match status" value="1"/>
</dbReference>
<dbReference type="AlphaFoldDB" id="A0AA42DR09"/>
<dbReference type="FunFam" id="3.40.50.300:FF:000527">
    <property type="entry name" value="Tyrosine-protein kinase etk"/>
    <property type="match status" value="1"/>
</dbReference>
<evidence type="ECO:0000256" key="3">
    <source>
        <dbReference type="ARBA" id="ARBA00022679"/>
    </source>
</evidence>
<comment type="caution">
    <text evidence="10">The sequence shown here is derived from an EMBL/GenBank/DDBJ whole genome shotgun (WGS) entry which is preliminary data.</text>
</comment>
<organism evidence="10 11">
    <name type="scientific">Holtiella tumoricola</name>
    <dbReference type="NCBI Taxonomy" id="3018743"/>
    <lineage>
        <taxon>Bacteria</taxon>
        <taxon>Bacillati</taxon>
        <taxon>Bacillota</taxon>
        <taxon>Clostridia</taxon>
        <taxon>Lachnospirales</taxon>
        <taxon>Cellulosilyticaceae</taxon>
        <taxon>Holtiella</taxon>
    </lineage>
</organism>
<dbReference type="PANTHER" id="PTHR32309">
    <property type="entry name" value="TYROSINE-PROTEIN KINASE"/>
    <property type="match status" value="1"/>
</dbReference>
<keyword evidence="4" id="KW-0547">Nucleotide-binding</keyword>
<dbReference type="InterPro" id="IPR027417">
    <property type="entry name" value="P-loop_NTPase"/>
</dbReference>
<feature type="domain" description="AAA" evidence="9">
    <location>
        <begin position="54"/>
        <end position="182"/>
    </location>
</feature>
<dbReference type="GO" id="GO:0042802">
    <property type="term" value="F:identical protein binding"/>
    <property type="evidence" value="ECO:0007669"/>
    <property type="project" value="UniProtKB-ARBA"/>
</dbReference>
<evidence type="ECO:0000256" key="7">
    <source>
        <dbReference type="ARBA" id="ARBA00023137"/>
    </source>
</evidence>
<evidence type="ECO:0000256" key="6">
    <source>
        <dbReference type="ARBA" id="ARBA00022840"/>
    </source>
</evidence>
<dbReference type="NCBIfam" id="TIGR01007">
    <property type="entry name" value="eps_fam"/>
    <property type="match status" value="1"/>
</dbReference>
<dbReference type="InterPro" id="IPR050445">
    <property type="entry name" value="Bact_polysacc_biosynth/exp"/>
</dbReference>
<reference evidence="10" key="1">
    <citation type="journal article" date="2023" name="Int. J. Syst. Evol. Microbiol.">
        <title>&lt;i&gt;Holtiella tumoricola&lt;/i&gt; gen. nov. sp. nov., isolated from a human clinical sample.</title>
        <authorList>
            <person name="Allen-Vercoe E."/>
            <person name="Daigneault M.C."/>
            <person name="Vancuren S.J."/>
            <person name="Cochrane K."/>
            <person name="O'Neal L.L."/>
            <person name="Sankaranarayanan K."/>
            <person name="Lawson P.A."/>
        </authorList>
    </citation>
    <scope>NUCLEOTIDE SEQUENCE</scope>
    <source>
        <strain evidence="10">CC70A</strain>
    </source>
</reference>
<dbReference type="InterPro" id="IPR025669">
    <property type="entry name" value="AAA_dom"/>
</dbReference>
<dbReference type="GO" id="GO:0005886">
    <property type="term" value="C:plasma membrane"/>
    <property type="evidence" value="ECO:0007669"/>
    <property type="project" value="TreeGrafter"/>
</dbReference>
<evidence type="ECO:0000313" key="11">
    <source>
        <dbReference type="Proteomes" id="UP001169242"/>
    </source>
</evidence>
<keyword evidence="11" id="KW-1185">Reference proteome</keyword>
<proteinExistence type="inferred from homology"/>